<accession>A0A103E8K1</accession>
<dbReference type="OrthoDB" id="574668at2"/>
<organism evidence="2 3">
    <name type="scientific">Burkholderia singularis</name>
    <dbReference type="NCBI Taxonomy" id="1503053"/>
    <lineage>
        <taxon>Bacteria</taxon>
        <taxon>Pseudomonadati</taxon>
        <taxon>Pseudomonadota</taxon>
        <taxon>Betaproteobacteria</taxon>
        <taxon>Burkholderiales</taxon>
        <taxon>Burkholderiaceae</taxon>
        <taxon>Burkholderia</taxon>
        <taxon>pseudomallei group</taxon>
    </lineage>
</organism>
<comment type="caution">
    <text evidence="2">The sequence shown here is derived from an EMBL/GenBank/DDBJ whole genome shotgun (WGS) entry which is preliminary data.</text>
</comment>
<dbReference type="EMBL" id="LOWA01000008">
    <property type="protein sequence ID" value="KVE30061.1"/>
    <property type="molecule type" value="Genomic_DNA"/>
</dbReference>
<proteinExistence type="predicted"/>
<evidence type="ECO:0008006" key="4">
    <source>
        <dbReference type="Google" id="ProtNLM"/>
    </source>
</evidence>
<feature type="signal peptide" evidence="1">
    <location>
        <begin position="1"/>
        <end position="23"/>
    </location>
</feature>
<dbReference type="RefSeq" id="WP_125910302.1">
    <property type="nucleotide sequence ID" value="NZ_LOWA01000008.1"/>
</dbReference>
<dbReference type="AlphaFoldDB" id="A0A103E8K1"/>
<dbReference type="Proteomes" id="UP000062788">
    <property type="component" value="Unassembled WGS sequence"/>
</dbReference>
<evidence type="ECO:0000313" key="2">
    <source>
        <dbReference type="EMBL" id="KVE30061.1"/>
    </source>
</evidence>
<keyword evidence="3" id="KW-1185">Reference proteome</keyword>
<evidence type="ECO:0000256" key="1">
    <source>
        <dbReference type="SAM" id="SignalP"/>
    </source>
</evidence>
<reference evidence="2 3" key="1">
    <citation type="submission" date="2015-11" db="EMBL/GenBank/DDBJ databases">
        <title>Expanding the genomic diversity of Burkholderia species for the development of highly accurate diagnostics.</title>
        <authorList>
            <person name="Sahl J."/>
            <person name="Keim P."/>
            <person name="Wagner D."/>
        </authorList>
    </citation>
    <scope>NUCLEOTIDE SEQUENCE [LARGE SCALE GENOMIC DNA]</scope>
    <source>
        <strain evidence="2 3">TSV85</strain>
    </source>
</reference>
<keyword evidence="1" id="KW-0732">Signal</keyword>
<name>A0A103E8K1_9BURK</name>
<feature type="chain" id="PRO_5007114516" description="Secreted protein" evidence="1">
    <location>
        <begin position="24"/>
        <end position="348"/>
    </location>
</feature>
<evidence type="ECO:0000313" key="3">
    <source>
        <dbReference type="Proteomes" id="UP000062788"/>
    </source>
</evidence>
<gene>
    <name evidence="2" type="ORF">WS67_04160</name>
</gene>
<sequence>MHLNTKLSAFVILAGFVSASVLAAPAAESVEPAGAAHSVETQARGQWFKQITQTASSGFGCFRASYPNLVWEKVTCGQGPSFKSTLPSPLQTTLNASGASPTAVDNTNGYTLVSSTPIGSVIGTFPSVSGVTSITDPSHPSAANQYSIQLLTNTAVTSACNNGATNCRAFQRFVYSTTLPNSLPAAALLYGESWLMNYGNFGPCPSNWSDDGKGNCYIRDTFYDTPAVPATGLGGAQTNVIASSSNGFSFYFLYGNYAYLITSPDRLNIIPSWKQVAFNVFGRADGNASGIAQFNPGSSVKLQLIKNSSTANPTCVRQSIGPFSIAGNNLNLGSCTTATNQIQFSESN</sequence>
<protein>
    <recommendedName>
        <fullName evidence="4">Secreted protein</fullName>
    </recommendedName>
</protein>